<protein>
    <submittedName>
        <fullName evidence="1">Uncharacterized protein</fullName>
    </submittedName>
</protein>
<dbReference type="RefSeq" id="WP_059062252.1">
    <property type="nucleotide sequence ID" value="NZ_LN879502.1"/>
</dbReference>
<dbReference type="InParanoid" id="A0A0U5EUR8"/>
<keyword evidence="2" id="KW-1185">Reference proteome</keyword>
<dbReference type="STRING" id="389348.PNK_2405"/>
<sequence length="626" mass="69774">MTNDCGTLEASRSAYSIVEREQRVESVSSGASLELDIKLLTANLLQGSVLSNNERTVLTILVKKKLDLKHRLSAGGLKGKIDSVRKNMLKLKGKIDEARYLMQEAISLNLDERLHRALAKLLLVYDESLFPDSIALKVKQFKLFKNGEVSEKELVRFVDVYNTASPSNSRLAGTLALEVGGRRIFYTREGLLRLASPAKKMGRPLKLLQANENMPTKIRQLEEVFLQVYDRTVYNNVSPMLELMKFFREARQSNPALTLFQAFEAFDPVPSEIFDKYQSGDCVVIASKTQTVLRAMGIESAVVGCRMANIWSTLPIPEGEKLGYWAEYDRASEGIHHCGVVVKYNNEDGKKMVACIDPIFVDPHLHFKTSDIETVLEGGTCDWFATDHLEAIENLNHLLKMQMAGKTKMLLKGKGTGHNSPILGIDLLRGNIYLNKAGSAYFKDLPLNANLKFSIQLADLQNPLASGVYLVDGEQRSMTHRAALKRFIDAAKTELHLPDDFEDNVITLALNEEEIVTQILLSPAKTVRATIKVVAEAFKSLQEVRATQRSFSPRYSDATGDVKKILIAYEAMHHNMSDLFLELQQSIIAGQSDVVFTLAADMMALQVKLAALSQKIEHLPLGGNRS</sequence>
<dbReference type="Proteomes" id="UP000069902">
    <property type="component" value="Chromosome cPNK"/>
</dbReference>
<organism evidence="1 2">
    <name type="scientific">Candidatus Protochlamydia naegleriophila</name>
    <dbReference type="NCBI Taxonomy" id="389348"/>
    <lineage>
        <taxon>Bacteria</taxon>
        <taxon>Pseudomonadati</taxon>
        <taxon>Chlamydiota</taxon>
        <taxon>Chlamydiia</taxon>
        <taxon>Parachlamydiales</taxon>
        <taxon>Parachlamydiaceae</taxon>
        <taxon>Candidatus Protochlamydia</taxon>
    </lineage>
</organism>
<dbReference type="AlphaFoldDB" id="A0A0U5EUR8"/>
<gene>
    <name evidence="1" type="ORF">PNK_2405</name>
</gene>
<dbReference type="KEGG" id="pnl:PNK_2405"/>
<reference evidence="2" key="1">
    <citation type="submission" date="2015-09" db="EMBL/GenBank/DDBJ databases">
        <authorList>
            <person name="Bertelli C."/>
        </authorList>
    </citation>
    <scope>NUCLEOTIDE SEQUENCE [LARGE SCALE GENOMIC DNA]</scope>
    <source>
        <strain evidence="2">KNic</strain>
    </source>
</reference>
<proteinExistence type="predicted"/>
<dbReference type="EMBL" id="LN879502">
    <property type="protein sequence ID" value="CUI18000.1"/>
    <property type="molecule type" value="Genomic_DNA"/>
</dbReference>
<name>A0A0U5EUR8_9BACT</name>
<accession>A0A0U5EUR8</accession>
<evidence type="ECO:0000313" key="1">
    <source>
        <dbReference type="EMBL" id="CUI18000.1"/>
    </source>
</evidence>
<dbReference type="PATRIC" id="fig|389348.3.peg.2696"/>
<evidence type="ECO:0000313" key="2">
    <source>
        <dbReference type="Proteomes" id="UP000069902"/>
    </source>
</evidence>